<keyword evidence="7" id="KW-0663">Pyridoxal phosphate</keyword>
<evidence type="ECO:0000256" key="1">
    <source>
        <dbReference type="ARBA" id="ARBA00001933"/>
    </source>
</evidence>
<dbReference type="EMBL" id="JAGIZA010000005">
    <property type="protein sequence ID" value="MBP0493106.1"/>
    <property type="molecule type" value="Genomic_DNA"/>
</dbReference>
<dbReference type="InterPro" id="IPR000192">
    <property type="entry name" value="Aminotrans_V_dom"/>
</dbReference>
<sequence length="366" mass="36370">MSLYLDANATEPLRPEARDAAIAAMELPGNPSSVHADGRAARRVLETARARVAARFGASPRDVVFTSGGTEASALAVASLRRGRRVLVGATEHPAVLRAAEGAALLPVLADGTLDLEALGSALANGDPALVLLMVANNETGVIHPVTEAAALCRRHGALLHLDAVQAAGRIPLDAVALGAETMAISGHKLGGPKGAGALILRPGLELAPLVAGGGQERGRRGGTEALPAIAGLGAAAEAADPAASARLGPIRDAIEAGLGLPVAGAGASRLPNTSCVALPGASAETQVIALDLAGMRVSAGAACSSGKVARSPVLAAMGLGELAGSAIRVSLPWNTPDDAAEHFLAAHAAMRARLRAEDRGSAGQG</sequence>
<evidence type="ECO:0000256" key="4">
    <source>
        <dbReference type="ARBA" id="ARBA00013558"/>
    </source>
</evidence>
<keyword evidence="6" id="KW-0479">Metal-binding</keyword>
<dbReference type="PIRSF" id="PIRSF005572">
    <property type="entry name" value="NifS"/>
    <property type="match status" value="1"/>
</dbReference>
<keyword evidence="13" id="KW-1185">Reference proteome</keyword>
<dbReference type="GO" id="GO:0031071">
    <property type="term" value="F:cysteine desulfurase activity"/>
    <property type="evidence" value="ECO:0007669"/>
    <property type="project" value="UniProtKB-EC"/>
</dbReference>
<dbReference type="Gene3D" id="1.10.260.50">
    <property type="match status" value="1"/>
</dbReference>
<comment type="catalytic activity">
    <reaction evidence="10">
        <text>(sulfur carrier)-H + L-cysteine = (sulfur carrier)-SH + L-alanine</text>
        <dbReference type="Rhea" id="RHEA:43892"/>
        <dbReference type="Rhea" id="RHEA-COMP:14737"/>
        <dbReference type="Rhea" id="RHEA-COMP:14739"/>
        <dbReference type="ChEBI" id="CHEBI:29917"/>
        <dbReference type="ChEBI" id="CHEBI:35235"/>
        <dbReference type="ChEBI" id="CHEBI:57972"/>
        <dbReference type="ChEBI" id="CHEBI:64428"/>
        <dbReference type="EC" id="2.8.1.7"/>
    </reaction>
</comment>
<dbReference type="Gene3D" id="3.90.1150.10">
    <property type="entry name" value="Aspartate Aminotransferase, domain 1"/>
    <property type="match status" value="1"/>
</dbReference>
<keyword evidence="9" id="KW-0411">Iron-sulfur</keyword>
<dbReference type="InterPro" id="IPR015421">
    <property type="entry name" value="PyrdxlP-dep_Trfase_major"/>
</dbReference>
<dbReference type="Gene3D" id="3.40.640.10">
    <property type="entry name" value="Type I PLP-dependent aspartate aminotransferase-like (Major domain)"/>
    <property type="match status" value="1"/>
</dbReference>
<organism evidence="12 13">
    <name type="scientific">Roseomonas indoligenes</name>
    <dbReference type="NCBI Taxonomy" id="2820811"/>
    <lineage>
        <taxon>Bacteria</taxon>
        <taxon>Pseudomonadati</taxon>
        <taxon>Pseudomonadota</taxon>
        <taxon>Alphaproteobacteria</taxon>
        <taxon>Acetobacterales</taxon>
        <taxon>Roseomonadaceae</taxon>
        <taxon>Roseomonas</taxon>
    </lineage>
</organism>
<dbReference type="GO" id="GO:0051536">
    <property type="term" value="F:iron-sulfur cluster binding"/>
    <property type="evidence" value="ECO:0007669"/>
    <property type="project" value="UniProtKB-KW"/>
</dbReference>
<dbReference type="RefSeq" id="WP_209373170.1">
    <property type="nucleotide sequence ID" value="NZ_JAGIZA010000005.1"/>
</dbReference>
<keyword evidence="8" id="KW-0408">Iron</keyword>
<name>A0A940S4A5_9PROT</name>
<feature type="domain" description="Aminotransferase class V" evidence="11">
    <location>
        <begin position="4"/>
        <end position="336"/>
    </location>
</feature>
<comment type="caution">
    <text evidence="12">The sequence shown here is derived from an EMBL/GenBank/DDBJ whole genome shotgun (WGS) entry which is preliminary data.</text>
</comment>
<evidence type="ECO:0000313" key="12">
    <source>
        <dbReference type="EMBL" id="MBP0493106.1"/>
    </source>
</evidence>
<evidence type="ECO:0000256" key="6">
    <source>
        <dbReference type="ARBA" id="ARBA00022723"/>
    </source>
</evidence>
<evidence type="ECO:0000256" key="7">
    <source>
        <dbReference type="ARBA" id="ARBA00022898"/>
    </source>
</evidence>
<keyword evidence="5" id="KW-0808">Transferase</keyword>
<evidence type="ECO:0000256" key="8">
    <source>
        <dbReference type="ARBA" id="ARBA00023004"/>
    </source>
</evidence>
<keyword evidence="12" id="KW-0032">Aminotransferase</keyword>
<dbReference type="InterPro" id="IPR016454">
    <property type="entry name" value="Cysteine_dSase"/>
</dbReference>
<gene>
    <name evidence="12" type="ORF">J5Y10_09995</name>
</gene>
<evidence type="ECO:0000256" key="2">
    <source>
        <dbReference type="ARBA" id="ARBA00003120"/>
    </source>
</evidence>
<dbReference type="SUPFAM" id="SSF53383">
    <property type="entry name" value="PLP-dependent transferases"/>
    <property type="match status" value="1"/>
</dbReference>
<dbReference type="InterPro" id="IPR015422">
    <property type="entry name" value="PyrdxlP-dep_Trfase_small"/>
</dbReference>
<dbReference type="PANTHER" id="PTHR11601">
    <property type="entry name" value="CYSTEINE DESULFURYLASE FAMILY MEMBER"/>
    <property type="match status" value="1"/>
</dbReference>
<dbReference type="GO" id="GO:0008483">
    <property type="term" value="F:transaminase activity"/>
    <property type="evidence" value="ECO:0007669"/>
    <property type="project" value="UniProtKB-KW"/>
</dbReference>
<comment type="function">
    <text evidence="2">Catalyzes the removal of elemental sulfur atoms from cysteine to produce alanine. Seems to participate in the biosynthesis of the nitrogenase metalloclusters by providing the inorganic sulfur required for the Fe-S core formation.</text>
</comment>
<evidence type="ECO:0000256" key="5">
    <source>
        <dbReference type="ARBA" id="ARBA00022679"/>
    </source>
</evidence>
<comment type="cofactor">
    <cofactor evidence="1">
        <name>pyridoxal 5'-phosphate</name>
        <dbReference type="ChEBI" id="CHEBI:597326"/>
    </cofactor>
</comment>
<dbReference type="GO" id="GO:0046872">
    <property type="term" value="F:metal ion binding"/>
    <property type="evidence" value="ECO:0007669"/>
    <property type="project" value="UniProtKB-KW"/>
</dbReference>
<evidence type="ECO:0000259" key="11">
    <source>
        <dbReference type="Pfam" id="PF00266"/>
    </source>
</evidence>
<evidence type="ECO:0000256" key="3">
    <source>
        <dbReference type="ARBA" id="ARBA00006490"/>
    </source>
</evidence>
<proteinExistence type="inferred from homology"/>
<evidence type="ECO:0000313" key="13">
    <source>
        <dbReference type="Proteomes" id="UP000677537"/>
    </source>
</evidence>
<protein>
    <recommendedName>
        <fullName evidence="4">Cysteine desulfurase</fullName>
    </recommendedName>
</protein>
<dbReference type="PANTHER" id="PTHR11601:SF34">
    <property type="entry name" value="CYSTEINE DESULFURASE"/>
    <property type="match status" value="1"/>
</dbReference>
<reference evidence="12" key="1">
    <citation type="submission" date="2021-03" db="EMBL/GenBank/DDBJ databases">
        <authorList>
            <person name="So Y."/>
        </authorList>
    </citation>
    <scope>NUCLEOTIDE SEQUENCE</scope>
    <source>
        <strain evidence="12">SG15</strain>
    </source>
</reference>
<evidence type="ECO:0000256" key="10">
    <source>
        <dbReference type="ARBA" id="ARBA00050776"/>
    </source>
</evidence>
<evidence type="ECO:0000256" key="9">
    <source>
        <dbReference type="ARBA" id="ARBA00023014"/>
    </source>
</evidence>
<accession>A0A940S4A5</accession>
<comment type="similarity">
    <text evidence="3">Belongs to the class-V pyridoxal-phosphate-dependent aminotransferase family. NifS/IscS subfamily.</text>
</comment>
<dbReference type="AlphaFoldDB" id="A0A940S4A5"/>
<dbReference type="InterPro" id="IPR015424">
    <property type="entry name" value="PyrdxlP-dep_Trfase"/>
</dbReference>
<dbReference type="Proteomes" id="UP000677537">
    <property type="component" value="Unassembled WGS sequence"/>
</dbReference>
<dbReference type="Pfam" id="PF00266">
    <property type="entry name" value="Aminotran_5"/>
    <property type="match status" value="1"/>
</dbReference>